<keyword evidence="2" id="KW-1133">Transmembrane helix</keyword>
<keyword evidence="2" id="KW-0472">Membrane</keyword>
<feature type="chain" id="PRO_5045988534" description="Mid2 domain-containing protein" evidence="3">
    <location>
        <begin position="23"/>
        <end position="634"/>
    </location>
</feature>
<evidence type="ECO:0000256" key="1">
    <source>
        <dbReference type="SAM" id="MobiDB-lite"/>
    </source>
</evidence>
<keyword evidence="2" id="KW-0812">Transmembrane</keyword>
<evidence type="ECO:0008006" key="6">
    <source>
        <dbReference type="Google" id="ProtNLM"/>
    </source>
</evidence>
<proteinExistence type="predicted"/>
<protein>
    <recommendedName>
        <fullName evidence="6">Mid2 domain-containing protein</fullName>
    </recommendedName>
</protein>
<feature type="signal peptide" evidence="3">
    <location>
        <begin position="1"/>
        <end position="22"/>
    </location>
</feature>
<reference evidence="4 5" key="1">
    <citation type="submission" date="2024-03" db="EMBL/GenBank/DDBJ databases">
        <title>A high-quality draft genome sequence of Diaporthe vaccinii, a causative agent of upright dieback and viscid rot disease in cranberry plants.</title>
        <authorList>
            <person name="Sarrasin M."/>
            <person name="Lang B.F."/>
            <person name="Burger G."/>
        </authorList>
    </citation>
    <scope>NUCLEOTIDE SEQUENCE [LARGE SCALE GENOMIC DNA]</scope>
    <source>
        <strain evidence="4 5">IS7</strain>
    </source>
</reference>
<feature type="transmembrane region" description="Helical" evidence="2">
    <location>
        <begin position="561"/>
        <end position="583"/>
    </location>
</feature>
<name>A0ABR4DY59_9PEZI</name>
<evidence type="ECO:0000313" key="5">
    <source>
        <dbReference type="Proteomes" id="UP001600888"/>
    </source>
</evidence>
<dbReference type="Proteomes" id="UP001600888">
    <property type="component" value="Unassembled WGS sequence"/>
</dbReference>
<gene>
    <name evidence="4" type="ORF">FJTKL_02550</name>
</gene>
<keyword evidence="5" id="KW-1185">Reference proteome</keyword>
<keyword evidence="3" id="KW-0732">Signal</keyword>
<sequence length="634" mass="68379">MLCRWNLAAVVALALEFAVGNPQSPSTPVQVLETRRDVAPIGSEALRGLQRDQLTAGLEQRDSDTQLYKTNGSLDLMWNDATFFSYKSLSISCVSCYVKGTAYASLVVDGDFNFTQALTEFHDQFWPEVKNISIEVWDQFKNWSHYVADNVTDTVGDNVVSFFQTGDFDELDIDWSAYALPTLDVDFEMNLTNIPETTMSLEFDDLELYLELEATLDADQTYKVNLYPPEWYQPAGIKIGDQLVGVVIALELLLTLSTEASISTGVHVKFDDGLAMQIAMFGSDVSEITLTDGSFEFLQVTVGSSGVVLDATLRLGVTAGLNMSQDLGKDFIKLAAGSSATVYTDLARFTTNVTTPESLELSTRDDDCLMPVVESYEFGLGALAGAFVQFRDEKWGPTPNTSVQIYYTTLYSACAIDPASATASVEARQTAPALLAERADLTTTEVTSVVTITNIVCQQAGLRNCPASLQTTVQVTTTSTATVSVPEGEAPVFPATATTAAIAAVSAFGEAVQKLKGSSGSPVSFVPPIETDGSSIGDGISGAIDDAKDEYNGMSEDFKRLVIGLSAGLGGAFIVCVIAGIVLGCKRRARKYDAVPRSNVEEHHGPDAYQPFLGREPDARWKHAQARVTTTDPR</sequence>
<evidence type="ECO:0000256" key="2">
    <source>
        <dbReference type="SAM" id="Phobius"/>
    </source>
</evidence>
<organism evidence="4 5">
    <name type="scientific">Diaporthe vaccinii</name>
    <dbReference type="NCBI Taxonomy" id="105482"/>
    <lineage>
        <taxon>Eukaryota</taxon>
        <taxon>Fungi</taxon>
        <taxon>Dikarya</taxon>
        <taxon>Ascomycota</taxon>
        <taxon>Pezizomycotina</taxon>
        <taxon>Sordariomycetes</taxon>
        <taxon>Sordariomycetidae</taxon>
        <taxon>Diaporthales</taxon>
        <taxon>Diaporthaceae</taxon>
        <taxon>Diaporthe</taxon>
        <taxon>Diaporthe eres species complex</taxon>
    </lineage>
</organism>
<comment type="caution">
    <text evidence="4">The sequence shown here is derived from an EMBL/GenBank/DDBJ whole genome shotgun (WGS) entry which is preliminary data.</text>
</comment>
<evidence type="ECO:0000313" key="4">
    <source>
        <dbReference type="EMBL" id="KAL2275101.1"/>
    </source>
</evidence>
<dbReference type="EMBL" id="JBAWTH010000142">
    <property type="protein sequence ID" value="KAL2275101.1"/>
    <property type="molecule type" value="Genomic_DNA"/>
</dbReference>
<evidence type="ECO:0000256" key="3">
    <source>
        <dbReference type="SAM" id="SignalP"/>
    </source>
</evidence>
<accession>A0ABR4DY59</accession>
<feature type="region of interest" description="Disordered" evidence="1">
    <location>
        <begin position="599"/>
        <end position="634"/>
    </location>
</feature>